<evidence type="ECO:0000259" key="1">
    <source>
        <dbReference type="Pfam" id="PF01526"/>
    </source>
</evidence>
<name>A0A2U3KBY7_9FIRM</name>
<gene>
    <name evidence="2" type="ORF">SBF1_1750001</name>
</gene>
<dbReference type="GO" id="GO:0004803">
    <property type="term" value="F:transposase activity"/>
    <property type="evidence" value="ECO:0007669"/>
    <property type="project" value="InterPro"/>
</dbReference>
<proteinExistence type="predicted"/>
<dbReference type="Proteomes" id="UP000238916">
    <property type="component" value="Unassembled WGS sequence"/>
</dbReference>
<protein>
    <recommendedName>
        <fullName evidence="1">Tn3 transposase DDE domain-containing protein</fullName>
    </recommendedName>
</protein>
<accession>A0A2U3KBY7</accession>
<sequence length="151" mass="17666">MQRILVSLGLKYTTQSVIVGKLSSYARKNRTKLAMWELDSIYRSIYILRYVDDLLLRQNVQKALNRGEAYHQLRRAISHENSGKFRVETEAEQNIWNECSRLVANSIIFYNTFLLSKLLEQMEGKKKLEVIEQIKKVSPIAWQQTWGEGSI</sequence>
<feature type="domain" description="Tn3 transposase DDE" evidence="1">
    <location>
        <begin position="1"/>
        <end position="144"/>
    </location>
</feature>
<dbReference type="Pfam" id="PF01526">
    <property type="entry name" value="DDE_Tnp_Tn3"/>
    <property type="match status" value="1"/>
</dbReference>
<evidence type="ECO:0000313" key="2">
    <source>
        <dbReference type="EMBL" id="SPF37176.1"/>
    </source>
</evidence>
<evidence type="ECO:0000313" key="3">
    <source>
        <dbReference type="Proteomes" id="UP000238916"/>
    </source>
</evidence>
<organism evidence="2 3">
    <name type="scientific">Candidatus Desulfosporosinus infrequens</name>
    <dbReference type="NCBI Taxonomy" id="2043169"/>
    <lineage>
        <taxon>Bacteria</taxon>
        <taxon>Bacillati</taxon>
        <taxon>Bacillota</taxon>
        <taxon>Clostridia</taxon>
        <taxon>Eubacteriales</taxon>
        <taxon>Desulfitobacteriaceae</taxon>
        <taxon>Desulfosporosinus</taxon>
    </lineage>
</organism>
<dbReference type="InterPro" id="IPR002513">
    <property type="entry name" value="Tn3_Tnp_DDE_dom"/>
</dbReference>
<dbReference type="GO" id="GO:0006313">
    <property type="term" value="P:DNA transposition"/>
    <property type="evidence" value="ECO:0007669"/>
    <property type="project" value="InterPro"/>
</dbReference>
<dbReference type="EMBL" id="OMOF01000085">
    <property type="protein sequence ID" value="SPF37176.1"/>
    <property type="molecule type" value="Genomic_DNA"/>
</dbReference>
<reference evidence="3" key="1">
    <citation type="submission" date="2018-02" db="EMBL/GenBank/DDBJ databases">
        <authorList>
            <person name="Hausmann B."/>
        </authorList>
    </citation>
    <scope>NUCLEOTIDE SEQUENCE [LARGE SCALE GENOMIC DNA]</scope>
    <source>
        <strain evidence="3">Peat soil MAG SbF1</strain>
    </source>
</reference>
<dbReference type="AlphaFoldDB" id="A0A2U3KBY7"/>